<dbReference type="OrthoDB" id="5493262at2"/>
<protein>
    <submittedName>
        <fullName evidence="1">DUF1684 domain-containing protein</fullName>
    </submittedName>
</protein>
<dbReference type="PANTHER" id="PTHR41913">
    <property type="entry name" value="DUF1684 DOMAIN-CONTAINING PROTEIN"/>
    <property type="match status" value="1"/>
</dbReference>
<name>A0A4S5C3H8_9ACTN</name>
<dbReference type="InterPro" id="IPR012467">
    <property type="entry name" value="DUF1684"/>
</dbReference>
<keyword evidence="2" id="KW-1185">Reference proteome</keyword>
<comment type="caution">
    <text evidence="1">The sequence shown here is derived from an EMBL/GenBank/DDBJ whole genome shotgun (WGS) entry which is preliminary data.</text>
</comment>
<gene>
    <name evidence="1" type="ORF">E7Y31_21805</name>
</gene>
<dbReference type="AlphaFoldDB" id="A0A4S5C3H8"/>
<proteinExistence type="predicted"/>
<accession>A0A4S5C3H8</accession>
<dbReference type="EMBL" id="SSXH01000892">
    <property type="protein sequence ID" value="THJ37056.1"/>
    <property type="molecule type" value="Genomic_DNA"/>
</dbReference>
<dbReference type="Pfam" id="PF07920">
    <property type="entry name" value="DUF1684"/>
    <property type="match status" value="1"/>
</dbReference>
<sequence>MGFTEEWERWHARRVEALTAPFGPLSSLCRGRAYRSATSSDVAGLSWANPLEELTGTGSRPAPGTLRRVVLDTPLRGLGFYADLTNRQKTLLGQEGTYGLGLSQVEEGEIRVSHGAMEVFEPHPDWVVPAVFRPWPDGSIVPVEVPSTKSGTITLTLVGRIEFSLQDGGTRWLAVSPLLQGELHTVFVDLSRRDRFPFRFLRIPAPDDDNTTVLDFNRAVLPLAAFNDRIPAPAPPPGNVLEVHVTAGESHPQPDVSDILEYLDS</sequence>
<dbReference type="Proteomes" id="UP000305282">
    <property type="component" value="Unassembled WGS sequence"/>
</dbReference>
<reference evidence="1 2" key="1">
    <citation type="submission" date="2019-04" db="EMBL/GenBank/DDBJ databases">
        <title>Draft genome sequences for three unisolated Alnus-infective Frankia Sp+ strains, AgTrS, AiOr and AvVan, the first sequenced Frankia strains able to sporulate in-planta.</title>
        <authorList>
            <person name="Bethencourt L."/>
            <person name="Vautrin F."/>
            <person name="Taib N."/>
            <person name="Dubost A."/>
            <person name="Castro-Garcia L."/>
            <person name="Imbaud O."/>
            <person name="Abrouk D."/>
            <person name="Fournier P."/>
            <person name="Briolay J."/>
            <person name="Nguyen A."/>
            <person name="Normand P."/>
            <person name="Fernandez M.P."/>
            <person name="Brochier-Armanet C."/>
            <person name="Herrera-Belaroussi A."/>
        </authorList>
    </citation>
    <scope>NUCLEOTIDE SEQUENCE [LARGE SCALE GENOMIC DNA]</scope>
    <source>
        <strain evidence="1 2">AvVan</strain>
    </source>
</reference>
<organism evidence="1 2">
    <name type="scientific">Candidatus Frankia alpina</name>
    <dbReference type="NCBI Taxonomy" id="2699483"/>
    <lineage>
        <taxon>Bacteria</taxon>
        <taxon>Bacillati</taxon>
        <taxon>Actinomycetota</taxon>
        <taxon>Actinomycetes</taxon>
        <taxon>Frankiales</taxon>
        <taxon>Frankiaceae</taxon>
        <taxon>Frankia</taxon>
    </lineage>
</organism>
<dbReference type="RefSeq" id="WP_136449575.1">
    <property type="nucleotide sequence ID" value="NZ_CADCWT010000019.1"/>
</dbReference>
<dbReference type="PANTHER" id="PTHR41913:SF1">
    <property type="entry name" value="DUF1684 DOMAIN-CONTAINING PROTEIN"/>
    <property type="match status" value="1"/>
</dbReference>
<evidence type="ECO:0000313" key="2">
    <source>
        <dbReference type="Proteomes" id="UP000305282"/>
    </source>
</evidence>
<evidence type="ECO:0000313" key="1">
    <source>
        <dbReference type="EMBL" id="THJ37056.1"/>
    </source>
</evidence>